<evidence type="ECO:0000256" key="2">
    <source>
        <dbReference type="ARBA" id="ARBA00023150"/>
    </source>
</evidence>
<reference evidence="5 6" key="1">
    <citation type="journal article" date="2018" name="BMC Genomics">
        <title>Genomic comparison of Trypanosoma conorhini and Trypanosoma rangeli to Trypanosoma cruzi strains of high and low virulence.</title>
        <authorList>
            <person name="Bradwell K.R."/>
            <person name="Koparde V.N."/>
            <person name="Matveyev A.V."/>
            <person name="Serrano M.G."/>
            <person name="Alves J.M."/>
            <person name="Parikh H."/>
            <person name="Huang B."/>
            <person name="Lee V."/>
            <person name="Espinosa-Alvarez O."/>
            <person name="Ortiz P.A."/>
            <person name="Costa-Martins A.G."/>
            <person name="Teixeira M.M."/>
            <person name="Buck G.A."/>
        </authorList>
    </citation>
    <scope>NUCLEOTIDE SEQUENCE [LARGE SCALE GENOMIC DNA]</scope>
    <source>
        <strain evidence="5 6">AM80</strain>
    </source>
</reference>
<dbReference type="GO" id="GO:0006777">
    <property type="term" value="P:Mo-molybdopterin cofactor biosynthetic process"/>
    <property type="evidence" value="ECO:0007669"/>
    <property type="project" value="UniProtKB-KW"/>
</dbReference>
<dbReference type="EMBL" id="MKGL01000120">
    <property type="protein sequence ID" value="RNF05985.1"/>
    <property type="molecule type" value="Genomic_DNA"/>
</dbReference>
<dbReference type="OMA" id="SEAHEFF"/>
<sequence length="645" mass="68152">MRLRGNAPTVSIGKTAGGAADRDLAKPMFRLTAALLAKKKPVKPLPRRGRAAAITTARRTTKSPAKRRLPSRPRTRTPAARSRMTAAAVAPSTSAGNHQHHDSRGGGGGGGNVGNSNNTDSTDNSHGDPDSNVVVQATKETQTEASEKKSPYCLATAVSTLVVPPAANFLLEGMKQTLTPSLQKPNDGGVGSSSSEENRSPVSQMEEFYTSKKGPLFATAVVAGTNAVKQASQLIPFCHPVRIQKCSFTFRRRLVAGLSHTSALPHRVVLRKRVSPPPPPSCARRDCSVLYCFCTVASDDSKAGVEMEALTGASVASLTLYDMLRGLPGSQEDGLSIGESFVLAKRGGKSDFTKLLMSEPEAATQPSPFTLPTLAPSATADTEQEATAGTGGMATEGDTAPPSSSPASQAETQREREEGGDDKDNKEVHSPSSGSGAAAHAQPHPQAERSRTLGDADAHEVTTDALGEKGAWWESTARDKKLQQLRPRRRYEVQEKAPLKEELPPTERAKVAPASAAVTTTPRRMQQAKVHPTKLIKNKMRARLKLSSKVAKLRPKRFAAPAVRRRMESSAHDDEDDSPLGGEEYDESTDDAAAAEAKKKGKREAAATANAKHVSLRKTASHDAITDDFDGGDGGGGGGGHSGQV</sequence>
<feature type="compositionally biased region" description="Low complexity" evidence="3">
    <location>
        <begin position="76"/>
        <end position="91"/>
    </location>
</feature>
<evidence type="ECO:0000313" key="5">
    <source>
        <dbReference type="EMBL" id="RNF05985.1"/>
    </source>
</evidence>
<feature type="domain" description="Molybdopterin cofactor biosynthesis C (MoaC)" evidence="4">
    <location>
        <begin position="210"/>
        <end position="348"/>
    </location>
</feature>
<name>A0A3R7NQ65_TRYRA</name>
<feature type="compositionally biased region" description="Basic residues" evidence="3">
    <location>
        <begin position="547"/>
        <end position="557"/>
    </location>
</feature>
<feature type="region of interest" description="Disordered" evidence="3">
    <location>
        <begin position="40"/>
        <end position="132"/>
    </location>
</feature>
<dbReference type="UniPathway" id="UPA00344"/>
<proteinExistence type="predicted"/>
<feature type="compositionally biased region" description="Basic and acidic residues" evidence="3">
    <location>
        <begin position="490"/>
        <end position="510"/>
    </location>
</feature>
<feature type="compositionally biased region" description="Acidic residues" evidence="3">
    <location>
        <begin position="573"/>
        <end position="590"/>
    </location>
</feature>
<feature type="compositionally biased region" description="Low complexity" evidence="3">
    <location>
        <begin position="395"/>
        <end position="410"/>
    </location>
</feature>
<feature type="region of interest" description="Disordered" evidence="3">
    <location>
        <begin position="179"/>
        <end position="206"/>
    </location>
</feature>
<evidence type="ECO:0000313" key="6">
    <source>
        <dbReference type="Proteomes" id="UP000283634"/>
    </source>
</evidence>
<feature type="compositionally biased region" description="Low complexity" evidence="3">
    <location>
        <begin position="192"/>
        <end position="203"/>
    </location>
</feature>
<feature type="compositionally biased region" description="Basic residues" evidence="3">
    <location>
        <begin position="40"/>
        <end position="50"/>
    </location>
</feature>
<comment type="pathway">
    <text evidence="1">Cofactor biosynthesis; molybdopterin biosynthesis.</text>
</comment>
<dbReference type="RefSeq" id="XP_029238995.1">
    <property type="nucleotide sequence ID" value="XM_029381166.1"/>
</dbReference>
<dbReference type="GeneID" id="40328164"/>
<feature type="compositionally biased region" description="Basic and acidic residues" evidence="3">
    <location>
        <begin position="446"/>
        <end position="462"/>
    </location>
</feature>
<protein>
    <submittedName>
        <fullName evidence="5">Molybdenum cofactor biosynthesis protein</fullName>
    </submittedName>
</protein>
<dbReference type="AlphaFoldDB" id="A0A3R7NQ65"/>
<dbReference type="Pfam" id="PF01967">
    <property type="entry name" value="MoaC"/>
    <property type="match status" value="1"/>
</dbReference>
<keyword evidence="6" id="KW-1185">Reference proteome</keyword>
<accession>A0A3R7NQ65</accession>
<feature type="region of interest" description="Disordered" evidence="3">
    <location>
        <begin position="360"/>
        <end position="530"/>
    </location>
</feature>
<feature type="compositionally biased region" description="Basic and acidic residues" evidence="3">
    <location>
        <begin position="412"/>
        <end position="429"/>
    </location>
</feature>
<dbReference type="Gene3D" id="3.30.70.640">
    <property type="entry name" value="Molybdopterin cofactor biosynthesis C (MoaC) domain"/>
    <property type="match status" value="1"/>
</dbReference>
<dbReference type="InterPro" id="IPR036522">
    <property type="entry name" value="MoaC_sf"/>
</dbReference>
<organism evidence="5 6">
    <name type="scientific">Trypanosoma rangeli</name>
    <dbReference type="NCBI Taxonomy" id="5698"/>
    <lineage>
        <taxon>Eukaryota</taxon>
        <taxon>Discoba</taxon>
        <taxon>Euglenozoa</taxon>
        <taxon>Kinetoplastea</taxon>
        <taxon>Metakinetoplastina</taxon>
        <taxon>Trypanosomatida</taxon>
        <taxon>Trypanosomatidae</taxon>
        <taxon>Trypanosoma</taxon>
        <taxon>Herpetosoma</taxon>
    </lineage>
</organism>
<feature type="compositionally biased region" description="Low complexity" evidence="3">
    <location>
        <begin position="378"/>
        <end position="388"/>
    </location>
</feature>
<feature type="compositionally biased region" description="Gly residues" evidence="3">
    <location>
        <begin position="632"/>
        <end position="645"/>
    </location>
</feature>
<feature type="compositionally biased region" description="Low complexity" evidence="3">
    <location>
        <begin position="430"/>
        <end position="445"/>
    </location>
</feature>
<feature type="compositionally biased region" description="Basic residues" evidence="3">
    <location>
        <begin position="59"/>
        <end position="75"/>
    </location>
</feature>
<dbReference type="SUPFAM" id="SSF55040">
    <property type="entry name" value="Molybdenum cofactor biosynthesis protein C, MoaC"/>
    <property type="match status" value="1"/>
</dbReference>
<keyword evidence="2" id="KW-0501">Molybdenum cofactor biosynthesis</keyword>
<feature type="compositionally biased region" description="Low complexity" evidence="3">
    <location>
        <begin position="511"/>
        <end position="524"/>
    </location>
</feature>
<comment type="caution">
    <text evidence="5">The sequence shown here is derived from an EMBL/GenBank/DDBJ whole genome shotgun (WGS) entry which is preliminary data.</text>
</comment>
<evidence type="ECO:0000256" key="1">
    <source>
        <dbReference type="ARBA" id="ARBA00005046"/>
    </source>
</evidence>
<evidence type="ECO:0000256" key="3">
    <source>
        <dbReference type="SAM" id="MobiDB-lite"/>
    </source>
</evidence>
<evidence type="ECO:0000259" key="4">
    <source>
        <dbReference type="Pfam" id="PF01967"/>
    </source>
</evidence>
<dbReference type="Proteomes" id="UP000283634">
    <property type="component" value="Unassembled WGS sequence"/>
</dbReference>
<gene>
    <name evidence="5" type="ORF">TraAM80_04231</name>
</gene>
<dbReference type="OrthoDB" id="429626at2759"/>
<dbReference type="InterPro" id="IPR002820">
    <property type="entry name" value="Mopterin_CF_biosynth-C_dom"/>
</dbReference>
<feature type="region of interest" description="Disordered" evidence="3">
    <location>
        <begin position="547"/>
        <end position="645"/>
    </location>
</feature>